<feature type="domain" description="Glycosyltransferase family 28 N-terminal" evidence="3">
    <location>
        <begin position="3"/>
        <end position="132"/>
    </location>
</feature>
<dbReference type="InterPro" id="IPR010610">
    <property type="entry name" value="EryCIII-like_C"/>
</dbReference>
<dbReference type="SUPFAM" id="SSF53756">
    <property type="entry name" value="UDP-Glycosyltransferase/glycogen phosphorylase"/>
    <property type="match status" value="1"/>
</dbReference>
<keyword evidence="2" id="KW-0045">Antibiotic biosynthesis</keyword>
<evidence type="ECO:0000256" key="2">
    <source>
        <dbReference type="ARBA" id="ARBA00023194"/>
    </source>
</evidence>
<reference evidence="5 6" key="1">
    <citation type="submission" date="2017-02" db="EMBL/GenBank/DDBJ databases">
        <title>Amycolatopsis azurea DSM 43854 draft genome.</title>
        <authorList>
            <person name="Mayilraj S."/>
        </authorList>
    </citation>
    <scope>NUCLEOTIDE SEQUENCE [LARGE SCALE GENOMIC DNA]</scope>
    <source>
        <strain evidence="5 6">DSM 43854</strain>
    </source>
</reference>
<dbReference type="Proteomes" id="UP000188551">
    <property type="component" value="Unassembled WGS sequence"/>
</dbReference>
<gene>
    <name evidence="5" type="ORF">B0293_27175</name>
</gene>
<dbReference type="PANTHER" id="PTHR48050">
    <property type="entry name" value="STEROL 3-BETA-GLUCOSYLTRANSFERASE"/>
    <property type="match status" value="1"/>
</dbReference>
<sequence length="403" mass="43250">MRVLLSTIGTRGEVQPLVALAVRLRELGQEVRLCAPPDFRDWAEGLGISFAPLGPELRSTAKPDSAMTKAMATPEGRRQMAEAMVVDQFETMPEAAEGCDAVVAGMALNIAAHSVAERKGIPYFFTAYCPITLPSLHHRPPVFTGWAPKNPDAAIPALWADDAERWNEQWGGVLGARRKLLGLPPVDDVRGHIFTEAPWLAADPVLAPWRGPSALDVHQTGAWILPDHSPLSPELEAFLDDGEPPVYFGFGSIRAPEEIEKAMIEAARAHGRRAIVFRGWTGLALIDDEPDCLAIGDVNQQALFPRVAAVVHHGGAGTTTAATRAGVPQVLVPQMFDQPYFAQRVRDLGVGTSITGEPSAEALTLALEEVLRPDVASRAAQVGGEVRTDGVDVAAKLLISRSC</sequence>
<dbReference type="Gene3D" id="3.40.50.2000">
    <property type="entry name" value="Glycogen Phosphorylase B"/>
    <property type="match status" value="2"/>
</dbReference>
<evidence type="ECO:0000256" key="1">
    <source>
        <dbReference type="ARBA" id="ARBA00004660"/>
    </source>
</evidence>
<dbReference type="EMBL" id="MUXN01000021">
    <property type="protein sequence ID" value="OOC03574.1"/>
    <property type="molecule type" value="Genomic_DNA"/>
</dbReference>
<evidence type="ECO:0000259" key="3">
    <source>
        <dbReference type="Pfam" id="PF03033"/>
    </source>
</evidence>
<feature type="domain" description="Erythromycin biosynthesis protein CIII-like C-terminal" evidence="4">
    <location>
        <begin position="297"/>
        <end position="372"/>
    </location>
</feature>
<keyword evidence="5" id="KW-0808">Transferase</keyword>
<dbReference type="PANTHER" id="PTHR48050:SF13">
    <property type="entry name" value="STEROL 3-BETA-GLUCOSYLTRANSFERASE UGT80A2"/>
    <property type="match status" value="1"/>
</dbReference>
<dbReference type="RefSeq" id="WP_039919443.1">
    <property type="nucleotide sequence ID" value="NZ_ANMG01000077.1"/>
</dbReference>
<dbReference type="InterPro" id="IPR004276">
    <property type="entry name" value="GlycoTrans_28_N"/>
</dbReference>
<organism evidence="5 6">
    <name type="scientific">Amycolatopsis azurea DSM 43854</name>
    <dbReference type="NCBI Taxonomy" id="1238180"/>
    <lineage>
        <taxon>Bacteria</taxon>
        <taxon>Bacillati</taxon>
        <taxon>Actinomycetota</taxon>
        <taxon>Actinomycetes</taxon>
        <taxon>Pseudonocardiales</taxon>
        <taxon>Pseudonocardiaceae</taxon>
        <taxon>Amycolatopsis</taxon>
    </lineage>
</organism>
<evidence type="ECO:0000313" key="5">
    <source>
        <dbReference type="EMBL" id="OOC03574.1"/>
    </source>
</evidence>
<name>A0ABX3J9I9_9PSEU</name>
<dbReference type="Pfam" id="PF03033">
    <property type="entry name" value="Glyco_transf_28"/>
    <property type="match status" value="1"/>
</dbReference>
<accession>A0ABX3J9I9</accession>
<comment type="caution">
    <text evidence="5">The sequence shown here is derived from an EMBL/GenBank/DDBJ whole genome shotgun (WGS) entry which is preliminary data.</text>
</comment>
<comment type="pathway">
    <text evidence="1">Antibiotic biosynthesis; vancomycin biosynthesis.</text>
</comment>
<protein>
    <submittedName>
        <fullName evidence="5">Glycosyl transferase</fullName>
    </submittedName>
</protein>
<evidence type="ECO:0000313" key="6">
    <source>
        <dbReference type="Proteomes" id="UP000188551"/>
    </source>
</evidence>
<dbReference type="CDD" id="cd03784">
    <property type="entry name" value="GT1_Gtf-like"/>
    <property type="match status" value="1"/>
</dbReference>
<dbReference type="Pfam" id="PF06722">
    <property type="entry name" value="EryCIII-like_C"/>
    <property type="match status" value="1"/>
</dbReference>
<keyword evidence="6" id="KW-1185">Reference proteome</keyword>
<dbReference type="InterPro" id="IPR050426">
    <property type="entry name" value="Glycosyltransferase_28"/>
</dbReference>
<evidence type="ECO:0000259" key="4">
    <source>
        <dbReference type="Pfam" id="PF06722"/>
    </source>
</evidence>
<dbReference type="InterPro" id="IPR002213">
    <property type="entry name" value="UDP_glucos_trans"/>
</dbReference>
<proteinExistence type="predicted"/>
<dbReference type="GO" id="GO:0016740">
    <property type="term" value="F:transferase activity"/>
    <property type="evidence" value="ECO:0007669"/>
    <property type="project" value="UniProtKB-KW"/>
</dbReference>